<evidence type="ECO:0000313" key="1">
    <source>
        <dbReference type="EMBL" id="KAH7995255.1"/>
    </source>
</evidence>
<dbReference type="Proteomes" id="UP000827872">
    <property type="component" value="Linkage Group LG07"/>
</dbReference>
<dbReference type="EMBL" id="CM037620">
    <property type="protein sequence ID" value="KAH7995255.1"/>
    <property type="molecule type" value="Genomic_DNA"/>
</dbReference>
<proteinExistence type="predicted"/>
<sequence length="131" mass="13186">MSAFGRQGLDASPANWIGEAGGSPAGRQLGSEGEAATGDGWTGPPQRRGSDALQRYGADAEGLAGRPLPRREPGVTSTARPADGTGDAALPGSSGMMGRARRSGGRRSRQGEGPLRNVGGGEGIKGEERSS</sequence>
<protein>
    <submittedName>
        <fullName evidence="1">Uncharacterized protein</fullName>
    </submittedName>
</protein>
<organism evidence="1 2">
    <name type="scientific">Sphaerodactylus townsendi</name>
    <dbReference type="NCBI Taxonomy" id="933632"/>
    <lineage>
        <taxon>Eukaryota</taxon>
        <taxon>Metazoa</taxon>
        <taxon>Chordata</taxon>
        <taxon>Craniata</taxon>
        <taxon>Vertebrata</taxon>
        <taxon>Euteleostomi</taxon>
        <taxon>Lepidosauria</taxon>
        <taxon>Squamata</taxon>
        <taxon>Bifurcata</taxon>
        <taxon>Gekkota</taxon>
        <taxon>Sphaerodactylidae</taxon>
        <taxon>Sphaerodactylus</taxon>
    </lineage>
</organism>
<accession>A0ACB8ES98</accession>
<comment type="caution">
    <text evidence="1">The sequence shown here is derived from an EMBL/GenBank/DDBJ whole genome shotgun (WGS) entry which is preliminary data.</text>
</comment>
<keyword evidence="2" id="KW-1185">Reference proteome</keyword>
<name>A0ACB8ES98_9SAUR</name>
<reference evidence="1" key="1">
    <citation type="submission" date="2021-08" db="EMBL/GenBank/DDBJ databases">
        <title>The first chromosome-level gecko genome reveals the dynamic sex chromosomes of Neotropical dwarf geckos (Sphaerodactylidae: Sphaerodactylus).</title>
        <authorList>
            <person name="Pinto B.J."/>
            <person name="Keating S.E."/>
            <person name="Gamble T."/>
        </authorList>
    </citation>
    <scope>NUCLEOTIDE SEQUENCE</scope>
    <source>
        <strain evidence="1">TG3544</strain>
    </source>
</reference>
<evidence type="ECO:0000313" key="2">
    <source>
        <dbReference type="Proteomes" id="UP000827872"/>
    </source>
</evidence>
<gene>
    <name evidence="1" type="ORF">K3G42_023646</name>
</gene>